<dbReference type="RefSeq" id="WP_268878114.1">
    <property type="nucleotide sequence ID" value="NZ_OBQC01000002.1"/>
</dbReference>
<dbReference type="Proteomes" id="UP000219252">
    <property type="component" value="Unassembled WGS sequence"/>
</dbReference>
<keyword evidence="2" id="KW-1185">Reference proteome</keyword>
<proteinExistence type="predicted"/>
<evidence type="ECO:0000313" key="1">
    <source>
        <dbReference type="EMBL" id="SOC35958.1"/>
    </source>
</evidence>
<name>A0A285U3G0_9BACL</name>
<sequence>MWVVTVFEQNSFRMFEFEEKNEAAMVMANFTGSAILSYTK</sequence>
<protein>
    <submittedName>
        <fullName evidence="1">Uncharacterized protein</fullName>
    </submittedName>
</protein>
<dbReference type="EMBL" id="OBQC01000002">
    <property type="protein sequence ID" value="SOC35958.1"/>
    <property type="molecule type" value="Genomic_DNA"/>
</dbReference>
<reference evidence="2" key="1">
    <citation type="submission" date="2017-08" db="EMBL/GenBank/DDBJ databases">
        <authorList>
            <person name="Varghese N."/>
            <person name="Submissions S."/>
        </authorList>
    </citation>
    <scope>NUCLEOTIDE SEQUENCE [LARGE SCALE GENOMIC DNA]</scope>
    <source>
        <strain evidence="2">JC23</strain>
    </source>
</reference>
<gene>
    <name evidence="1" type="ORF">SAMN05877842_10228</name>
</gene>
<organism evidence="1 2">
    <name type="scientific">Ureibacillus acetophenoni</name>
    <dbReference type="NCBI Taxonomy" id="614649"/>
    <lineage>
        <taxon>Bacteria</taxon>
        <taxon>Bacillati</taxon>
        <taxon>Bacillota</taxon>
        <taxon>Bacilli</taxon>
        <taxon>Bacillales</taxon>
        <taxon>Caryophanaceae</taxon>
        <taxon>Ureibacillus</taxon>
    </lineage>
</organism>
<evidence type="ECO:0000313" key="2">
    <source>
        <dbReference type="Proteomes" id="UP000219252"/>
    </source>
</evidence>
<accession>A0A285U3G0</accession>
<dbReference type="AlphaFoldDB" id="A0A285U3G0"/>